<sequence length="419" mass="43439">MITSDDARRSRSRGRRVAFAAEGLLYLASLAGFTGMFGLLWTYRLGPPFLEPGGLWSLAAVVLAAGTAGAAALHRYRRPGRTVPIGLSVLAVQLVTLVAPLGPSPVGLLGWMLEWGPGPVLLGAVVRRARPSVAVLATGAILAFAVVHGSFVPRAEIAGQPVLGVLDLLPAVVIVLLPAATGVVLRSLDTARRTADLARVRAEERLQVARELHDVIGNHVTGMTMYAQVAAADPGTPERTRELLAAIEATGGDALDAMRRMVGALRSDDRVGDLDAMPPAATTLAGAVQEAAASTPHVTVAIDPAVEDGGALAPDLVATVHRVTVEALTNVRRHAPRATAVRIALDVPKPGRLAVEIVDDGHGDLRPGGSGYGLVGLRERLAAVGGTLDAGPRADGGWRLRAELPHRPTTGRRSTAGLG</sequence>
<dbReference type="PANTHER" id="PTHR24421">
    <property type="entry name" value="NITRATE/NITRITE SENSOR PROTEIN NARX-RELATED"/>
    <property type="match status" value="1"/>
</dbReference>
<keyword evidence="9" id="KW-0472">Membrane</keyword>
<dbReference type="EC" id="2.7.13.3" evidence="2"/>
<evidence type="ECO:0000259" key="11">
    <source>
        <dbReference type="Pfam" id="PF07730"/>
    </source>
</evidence>
<evidence type="ECO:0000256" key="8">
    <source>
        <dbReference type="ARBA" id="ARBA00023012"/>
    </source>
</evidence>
<dbReference type="InterPro" id="IPR050482">
    <property type="entry name" value="Sensor_HK_TwoCompSys"/>
</dbReference>
<dbReference type="Gene3D" id="1.20.5.1930">
    <property type="match status" value="1"/>
</dbReference>
<feature type="transmembrane region" description="Helical" evidence="9">
    <location>
        <begin position="163"/>
        <end position="185"/>
    </location>
</feature>
<accession>A0ABU8MRH5</accession>
<dbReference type="RefSeq" id="WP_337696487.1">
    <property type="nucleotide sequence ID" value="NZ_JBBEGN010000009.1"/>
</dbReference>
<keyword evidence="8" id="KW-0902">Two-component regulatory system</keyword>
<evidence type="ECO:0000259" key="10">
    <source>
        <dbReference type="Pfam" id="PF02518"/>
    </source>
</evidence>
<feature type="transmembrane region" description="Helical" evidence="9">
    <location>
        <begin position="17"/>
        <end position="43"/>
    </location>
</feature>
<dbReference type="Proteomes" id="UP001385809">
    <property type="component" value="Unassembled WGS sequence"/>
</dbReference>
<evidence type="ECO:0000256" key="9">
    <source>
        <dbReference type="SAM" id="Phobius"/>
    </source>
</evidence>
<feature type="transmembrane region" description="Helical" evidence="9">
    <location>
        <begin position="133"/>
        <end position="151"/>
    </location>
</feature>
<evidence type="ECO:0000256" key="5">
    <source>
        <dbReference type="ARBA" id="ARBA00022741"/>
    </source>
</evidence>
<keyword evidence="9" id="KW-0812">Transmembrane</keyword>
<dbReference type="Pfam" id="PF07730">
    <property type="entry name" value="HisKA_3"/>
    <property type="match status" value="1"/>
</dbReference>
<feature type="transmembrane region" description="Helical" evidence="9">
    <location>
        <begin position="55"/>
        <end position="73"/>
    </location>
</feature>
<keyword evidence="13" id="KW-1185">Reference proteome</keyword>
<evidence type="ECO:0000256" key="2">
    <source>
        <dbReference type="ARBA" id="ARBA00012438"/>
    </source>
</evidence>
<keyword evidence="4" id="KW-0808">Transferase</keyword>
<keyword evidence="9" id="KW-1133">Transmembrane helix</keyword>
<dbReference type="InterPro" id="IPR011712">
    <property type="entry name" value="Sig_transdc_His_kin_sub3_dim/P"/>
</dbReference>
<keyword evidence="5" id="KW-0547">Nucleotide-binding</keyword>
<feature type="transmembrane region" description="Helical" evidence="9">
    <location>
        <begin position="108"/>
        <end position="126"/>
    </location>
</feature>
<keyword evidence="6 12" id="KW-0418">Kinase</keyword>
<evidence type="ECO:0000313" key="12">
    <source>
        <dbReference type="EMBL" id="MEJ2869913.1"/>
    </source>
</evidence>
<dbReference type="Pfam" id="PF02518">
    <property type="entry name" value="HATPase_c"/>
    <property type="match status" value="1"/>
</dbReference>
<comment type="catalytic activity">
    <reaction evidence="1">
        <text>ATP + protein L-histidine = ADP + protein N-phospho-L-histidine.</text>
        <dbReference type="EC" id="2.7.13.3"/>
    </reaction>
</comment>
<keyword evidence="7" id="KW-0067">ATP-binding</keyword>
<dbReference type="GO" id="GO:0016301">
    <property type="term" value="F:kinase activity"/>
    <property type="evidence" value="ECO:0007669"/>
    <property type="project" value="UniProtKB-KW"/>
</dbReference>
<keyword evidence="3" id="KW-0597">Phosphoprotein</keyword>
<dbReference type="PANTHER" id="PTHR24421:SF10">
    <property type="entry name" value="NITRATE_NITRITE SENSOR PROTEIN NARQ"/>
    <property type="match status" value="1"/>
</dbReference>
<evidence type="ECO:0000256" key="6">
    <source>
        <dbReference type="ARBA" id="ARBA00022777"/>
    </source>
</evidence>
<dbReference type="CDD" id="cd16917">
    <property type="entry name" value="HATPase_UhpB-NarQ-NarX-like"/>
    <property type="match status" value="1"/>
</dbReference>
<dbReference type="InterPro" id="IPR036890">
    <property type="entry name" value="HATPase_C_sf"/>
</dbReference>
<gene>
    <name evidence="12" type="ORF">WCD74_19245</name>
</gene>
<feature type="domain" description="Histidine kinase/HSP90-like ATPase" evidence="10">
    <location>
        <begin position="319"/>
        <end position="407"/>
    </location>
</feature>
<organism evidence="12 13">
    <name type="scientific">Actinomycetospora aurantiaca</name>
    <dbReference type="NCBI Taxonomy" id="3129233"/>
    <lineage>
        <taxon>Bacteria</taxon>
        <taxon>Bacillati</taxon>
        <taxon>Actinomycetota</taxon>
        <taxon>Actinomycetes</taxon>
        <taxon>Pseudonocardiales</taxon>
        <taxon>Pseudonocardiaceae</taxon>
        <taxon>Actinomycetospora</taxon>
    </lineage>
</organism>
<comment type="caution">
    <text evidence="12">The sequence shown here is derived from an EMBL/GenBank/DDBJ whole genome shotgun (WGS) entry which is preliminary data.</text>
</comment>
<evidence type="ECO:0000256" key="7">
    <source>
        <dbReference type="ARBA" id="ARBA00022840"/>
    </source>
</evidence>
<evidence type="ECO:0000256" key="4">
    <source>
        <dbReference type="ARBA" id="ARBA00022679"/>
    </source>
</evidence>
<evidence type="ECO:0000313" key="13">
    <source>
        <dbReference type="Proteomes" id="UP001385809"/>
    </source>
</evidence>
<proteinExistence type="predicted"/>
<evidence type="ECO:0000256" key="3">
    <source>
        <dbReference type="ARBA" id="ARBA00022553"/>
    </source>
</evidence>
<reference evidence="12 13" key="1">
    <citation type="submission" date="2024-03" db="EMBL/GenBank/DDBJ databases">
        <title>Actinomycetospora sp. OC33-EN08, a novel actinomycete isolated from wild orchid (Aerides multiflora).</title>
        <authorList>
            <person name="Suriyachadkun C."/>
        </authorList>
    </citation>
    <scope>NUCLEOTIDE SEQUENCE [LARGE SCALE GENOMIC DNA]</scope>
    <source>
        <strain evidence="12 13">OC33-EN08</strain>
    </source>
</reference>
<feature type="domain" description="Signal transduction histidine kinase subgroup 3 dimerisation and phosphoacceptor" evidence="11">
    <location>
        <begin position="204"/>
        <end position="269"/>
    </location>
</feature>
<protein>
    <recommendedName>
        <fullName evidence="2">histidine kinase</fullName>
        <ecNumber evidence="2">2.7.13.3</ecNumber>
    </recommendedName>
</protein>
<dbReference type="EMBL" id="JBBEGN010000009">
    <property type="protein sequence ID" value="MEJ2869913.1"/>
    <property type="molecule type" value="Genomic_DNA"/>
</dbReference>
<dbReference type="SUPFAM" id="SSF55874">
    <property type="entry name" value="ATPase domain of HSP90 chaperone/DNA topoisomerase II/histidine kinase"/>
    <property type="match status" value="1"/>
</dbReference>
<dbReference type="Gene3D" id="3.30.565.10">
    <property type="entry name" value="Histidine kinase-like ATPase, C-terminal domain"/>
    <property type="match status" value="1"/>
</dbReference>
<name>A0ABU8MRH5_9PSEU</name>
<dbReference type="InterPro" id="IPR003594">
    <property type="entry name" value="HATPase_dom"/>
</dbReference>
<evidence type="ECO:0000256" key="1">
    <source>
        <dbReference type="ARBA" id="ARBA00000085"/>
    </source>
</evidence>
<feature type="transmembrane region" description="Helical" evidence="9">
    <location>
        <begin position="85"/>
        <end position="102"/>
    </location>
</feature>